<dbReference type="Proteomes" id="UP001604277">
    <property type="component" value="Unassembled WGS sequence"/>
</dbReference>
<reference evidence="3" key="1">
    <citation type="submission" date="2024-07" db="EMBL/GenBank/DDBJ databases">
        <title>Two chromosome-level genome assemblies of Korean endemic species Abeliophyllum distichum and Forsythia ovata (Oleaceae).</title>
        <authorList>
            <person name="Jang H."/>
        </authorList>
    </citation>
    <scope>NUCLEOTIDE SEQUENCE [LARGE SCALE GENOMIC DNA]</scope>
</reference>
<feature type="region of interest" description="Disordered" evidence="1">
    <location>
        <begin position="1"/>
        <end position="24"/>
    </location>
</feature>
<proteinExistence type="predicted"/>
<protein>
    <submittedName>
        <fullName evidence="2">Uncharacterized protein</fullName>
    </submittedName>
</protein>
<evidence type="ECO:0000256" key="1">
    <source>
        <dbReference type="SAM" id="MobiDB-lite"/>
    </source>
</evidence>
<evidence type="ECO:0000313" key="2">
    <source>
        <dbReference type="EMBL" id="KAL2552666.1"/>
    </source>
</evidence>
<organism evidence="2 3">
    <name type="scientific">Forsythia ovata</name>
    <dbReference type="NCBI Taxonomy" id="205694"/>
    <lineage>
        <taxon>Eukaryota</taxon>
        <taxon>Viridiplantae</taxon>
        <taxon>Streptophyta</taxon>
        <taxon>Embryophyta</taxon>
        <taxon>Tracheophyta</taxon>
        <taxon>Spermatophyta</taxon>
        <taxon>Magnoliopsida</taxon>
        <taxon>eudicotyledons</taxon>
        <taxon>Gunneridae</taxon>
        <taxon>Pentapetalae</taxon>
        <taxon>asterids</taxon>
        <taxon>lamiids</taxon>
        <taxon>Lamiales</taxon>
        <taxon>Oleaceae</taxon>
        <taxon>Forsythieae</taxon>
        <taxon>Forsythia</taxon>
    </lineage>
</organism>
<keyword evidence="3" id="KW-1185">Reference proteome</keyword>
<sequence length="169" mass="18343">MYKSVITSSDGSCESVNSHDSQPSCRSLAGVECFPRPTATNKNKWFGSLDHLASSSSGHQTLSPGRALGDNGHYSNRTYSVGLYQTRSRLVESCVAEAHPIRSSLANASSLLVVVEDFLTQSTLIMPVMGQIIQLWVAVAFHSWVVCYPIARNFGGMDTSKHEWSSGLS</sequence>
<evidence type="ECO:0000313" key="3">
    <source>
        <dbReference type="Proteomes" id="UP001604277"/>
    </source>
</evidence>
<dbReference type="EMBL" id="JBFOLJ010000002">
    <property type="protein sequence ID" value="KAL2552666.1"/>
    <property type="molecule type" value="Genomic_DNA"/>
</dbReference>
<name>A0ABD1WSX2_9LAMI</name>
<comment type="caution">
    <text evidence="2">The sequence shown here is derived from an EMBL/GenBank/DDBJ whole genome shotgun (WGS) entry which is preliminary data.</text>
</comment>
<dbReference type="AlphaFoldDB" id="A0ABD1WSX2"/>
<gene>
    <name evidence="2" type="ORF">Fot_06285</name>
</gene>
<accession>A0ABD1WSX2</accession>